<keyword evidence="3 5" id="KW-0371">Homeobox</keyword>
<dbReference type="OMA" id="KPDMDCV"/>
<dbReference type="SMART" id="SM00389">
    <property type="entry name" value="HOX"/>
    <property type="match status" value="1"/>
</dbReference>
<protein>
    <submittedName>
        <fullName evidence="9">Homeo</fullName>
    </submittedName>
</protein>
<dbReference type="HOGENOM" id="CLU_033452_0_0_1"/>
<feature type="region of interest" description="Disordered" evidence="7">
    <location>
        <begin position="130"/>
        <end position="238"/>
    </location>
</feature>
<dbReference type="GO" id="GO:0000981">
    <property type="term" value="F:DNA-binding transcription factor activity, RNA polymerase II-specific"/>
    <property type="evidence" value="ECO:0007669"/>
    <property type="project" value="InterPro"/>
</dbReference>
<name>S3E2E5_GLAL2</name>
<feature type="compositionally biased region" description="Basic and acidic residues" evidence="7">
    <location>
        <begin position="455"/>
        <end position="466"/>
    </location>
</feature>
<keyword evidence="4 5" id="KW-0539">Nucleus</keyword>
<accession>S3E2E5</accession>
<dbReference type="GO" id="GO:0005634">
    <property type="term" value="C:nucleus"/>
    <property type="evidence" value="ECO:0007669"/>
    <property type="project" value="UniProtKB-SubCell"/>
</dbReference>
<reference evidence="9 10" key="1">
    <citation type="journal article" date="2013" name="BMC Genomics">
        <title>Genomics-driven discovery of the pneumocandin biosynthetic gene cluster in the fungus Glarea lozoyensis.</title>
        <authorList>
            <person name="Chen L."/>
            <person name="Yue Q."/>
            <person name="Zhang X."/>
            <person name="Xiang M."/>
            <person name="Wang C."/>
            <person name="Li S."/>
            <person name="Che Y."/>
            <person name="Ortiz-Lopez F.J."/>
            <person name="Bills G.F."/>
            <person name="Liu X."/>
            <person name="An Z."/>
        </authorList>
    </citation>
    <scope>NUCLEOTIDE SEQUENCE [LARGE SCALE GENOMIC DNA]</scope>
    <source>
        <strain evidence="10">ATCC 20868 / MF5171</strain>
    </source>
</reference>
<dbReference type="Gene3D" id="1.10.10.60">
    <property type="entry name" value="Homeodomain-like"/>
    <property type="match status" value="1"/>
</dbReference>
<keyword evidence="2 5" id="KW-0238">DNA-binding</keyword>
<feature type="compositionally biased region" description="Basic and acidic residues" evidence="7">
    <location>
        <begin position="17"/>
        <end position="36"/>
    </location>
</feature>
<feature type="region of interest" description="Disordered" evidence="7">
    <location>
        <begin position="250"/>
        <end position="367"/>
    </location>
</feature>
<dbReference type="InterPro" id="IPR009057">
    <property type="entry name" value="Homeodomain-like_sf"/>
</dbReference>
<feature type="compositionally biased region" description="Pro residues" evidence="7">
    <location>
        <begin position="1"/>
        <end position="11"/>
    </location>
</feature>
<evidence type="ECO:0000256" key="3">
    <source>
        <dbReference type="ARBA" id="ARBA00023155"/>
    </source>
</evidence>
<dbReference type="EMBL" id="KE145359">
    <property type="protein sequence ID" value="EPE32638.1"/>
    <property type="molecule type" value="Genomic_DNA"/>
</dbReference>
<dbReference type="KEGG" id="glz:GLAREA_07772"/>
<dbReference type="GO" id="GO:0000976">
    <property type="term" value="F:transcription cis-regulatory region binding"/>
    <property type="evidence" value="ECO:0007669"/>
    <property type="project" value="TreeGrafter"/>
</dbReference>
<feature type="region of interest" description="Disordered" evidence="7">
    <location>
        <begin position="403"/>
        <end position="533"/>
    </location>
</feature>
<evidence type="ECO:0000256" key="7">
    <source>
        <dbReference type="SAM" id="MobiDB-lite"/>
    </source>
</evidence>
<dbReference type="InterPro" id="IPR001356">
    <property type="entry name" value="HD"/>
</dbReference>
<keyword evidence="10" id="KW-1185">Reference proteome</keyword>
<feature type="compositionally biased region" description="Basic and acidic residues" evidence="7">
    <location>
        <begin position="200"/>
        <end position="210"/>
    </location>
</feature>
<evidence type="ECO:0000256" key="5">
    <source>
        <dbReference type="PROSITE-ProRule" id="PRU00108"/>
    </source>
</evidence>
<dbReference type="RefSeq" id="XP_008080650.1">
    <property type="nucleotide sequence ID" value="XM_008082459.1"/>
</dbReference>
<gene>
    <name evidence="9" type="ORF">GLAREA_07772</name>
</gene>
<feature type="compositionally biased region" description="Polar residues" evidence="7">
    <location>
        <begin position="250"/>
        <end position="260"/>
    </location>
</feature>
<dbReference type="Proteomes" id="UP000016922">
    <property type="component" value="Unassembled WGS sequence"/>
</dbReference>
<dbReference type="SUPFAM" id="SSF46689">
    <property type="entry name" value="Homeodomain-like"/>
    <property type="match status" value="1"/>
</dbReference>
<feature type="region of interest" description="Disordered" evidence="7">
    <location>
        <begin position="1"/>
        <end position="85"/>
    </location>
</feature>
<evidence type="ECO:0000313" key="10">
    <source>
        <dbReference type="Proteomes" id="UP000016922"/>
    </source>
</evidence>
<feature type="compositionally biased region" description="Pro residues" evidence="7">
    <location>
        <begin position="348"/>
        <end position="357"/>
    </location>
</feature>
<feature type="domain" description="Homeobox" evidence="8">
    <location>
        <begin position="55"/>
        <end position="115"/>
    </location>
</feature>
<feature type="compositionally biased region" description="Polar residues" evidence="7">
    <location>
        <begin position="403"/>
        <end position="416"/>
    </location>
</feature>
<evidence type="ECO:0000256" key="6">
    <source>
        <dbReference type="RuleBase" id="RU000682"/>
    </source>
</evidence>
<feature type="DNA-binding region" description="Homeobox" evidence="5">
    <location>
        <begin position="57"/>
        <end position="116"/>
    </location>
</feature>
<evidence type="ECO:0000256" key="4">
    <source>
        <dbReference type="ARBA" id="ARBA00023242"/>
    </source>
</evidence>
<dbReference type="STRING" id="1116229.S3E2E5"/>
<organism evidence="9 10">
    <name type="scientific">Glarea lozoyensis (strain ATCC 20868 / MF5171)</name>
    <dbReference type="NCBI Taxonomy" id="1116229"/>
    <lineage>
        <taxon>Eukaryota</taxon>
        <taxon>Fungi</taxon>
        <taxon>Dikarya</taxon>
        <taxon>Ascomycota</taxon>
        <taxon>Pezizomycotina</taxon>
        <taxon>Leotiomycetes</taxon>
        <taxon>Helotiales</taxon>
        <taxon>Helotiaceae</taxon>
        <taxon>Glarea</taxon>
    </lineage>
</organism>
<dbReference type="InterPro" id="IPR017970">
    <property type="entry name" value="Homeobox_CS"/>
</dbReference>
<dbReference type="PROSITE" id="PS00027">
    <property type="entry name" value="HOMEOBOX_1"/>
    <property type="match status" value="1"/>
</dbReference>
<dbReference type="PANTHER" id="PTHR24323:SF7">
    <property type="entry name" value="HOMEOBOX DOMAIN-CONTAINING PROTEIN"/>
    <property type="match status" value="1"/>
</dbReference>
<dbReference type="InterPro" id="IPR051775">
    <property type="entry name" value="Homeobox_domain"/>
</dbReference>
<evidence type="ECO:0000259" key="8">
    <source>
        <dbReference type="PROSITE" id="PS50071"/>
    </source>
</evidence>
<dbReference type="PANTHER" id="PTHR24323">
    <property type="entry name" value="CEH-10 HOMEODOMAIN-CONTAINING HOMOLOG"/>
    <property type="match status" value="1"/>
</dbReference>
<dbReference type="eggNOG" id="ENOG502SDP0">
    <property type="taxonomic scope" value="Eukaryota"/>
</dbReference>
<evidence type="ECO:0000313" key="9">
    <source>
        <dbReference type="EMBL" id="EPE32638.1"/>
    </source>
</evidence>
<evidence type="ECO:0000256" key="1">
    <source>
        <dbReference type="ARBA" id="ARBA00004123"/>
    </source>
</evidence>
<dbReference type="Pfam" id="PF00046">
    <property type="entry name" value="Homeodomain"/>
    <property type="match status" value="1"/>
</dbReference>
<feature type="compositionally biased region" description="Low complexity" evidence="7">
    <location>
        <begin position="136"/>
        <end position="157"/>
    </location>
</feature>
<dbReference type="PROSITE" id="PS50071">
    <property type="entry name" value="HOMEOBOX_2"/>
    <property type="match status" value="1"/>
</dbReference>
<proteinExistence type="predicted"/>
<comment type="subcellular location">
    <subcellularLocation>
        <location evidence="1 5 6">Nucleus</location>
    </subcellularLocation>
</comment>
<dbReference type="AlphaFoldDB" id="S3E2E5"/>
<feature type="compositionally biased region" description="Low complexity" evidence="7">
    <location>
        <begin position="218"/>
        <end position="234"/>
    </location>
</feature>
<dbReference type="CDD" id="cd00086">
    <property type="entry name" value="homeodomain"/>
    <property type="match status" value="1"/>
</dbReference>
<feature type="compositionally biased region" description="Polar residues" evidence="7">
    <location>
        <begin position="436"/>
        <end position="449"/>
    </location>
</feature>
<feature type="compositionally biased region" description="Low complexity" evidence="7">
    <location>
        <begin position="315"/>
        <end position="324"/>
    </location>
</feature>
<evidence type="ECO:0000256" key="2">
    <source>
        <dbReference type="ARBA" id="ARBA00023125"/>
    </source>
</evidence>
<dbReference type="GeneID" id="19466824"/>
<sequence length="583" mass="62976">MNDALPPPRSSPEPIEELARLAGERMEQNQAMDRKQRSSSAAGEDESGDVEGERTQNKQRRKRTTPQDQAKLEAEYKLNPKPNKAARAEIVKNVSLNEKEVQIWFQNRRQINRRKSRPLLPHEIAAFGLGGMPALSSDPVSSSSSSGPESEENGAGSKEVAAIQEDVASHALELVEPRNANGNVEEEPELEVIPSSQVDPDLREDLKEQADAVVEAMSNPNSSSSDNVSKSFSSTPGYLANRWNTMHSSFSTPSASQVPIATTPPVAAISQPSSCPERLESSQRTPSSRVRLSMSLDGKAELIEGESSPSPPRAIAPRPTSSSSFLQRNRRTLQRSQSALPLTFPRPDSSPPIPFAPQMPSGRSRDARTWEFCCDADAQDELTTQAESETAGSAVAAIGLLRSTSNSGLKPSSNKRNAPATKRDGGAAGKKLKLGRSTSSVARLQNTPMTLKLPQPEKDVPAKDSLVRSPSGDSDKENWAPPENGVNSRRRPLPSGKTTKQSAPRAVLGDNTNVPTHALNFGGPEKRRRKNKNATVEILEDQENVPNEGGEVESFMKGAVSPSKKGDLDCVQGLLSLSQGNWR</sequence>
<dbReference type="OrthoDB" id="6159439at2759"/>